<sequence length="91" mass="10271">MLGCRGDVIWAILCCKFCAWLQWNPVKLGLSWQCKQGLSDLFLLSWELGILSTCSVFSEKEFTEGWRCDSSRERVCFGGGWCNGCGLGEYT</sequence>
<feature type="chain" id="PRO_5035906891" evidence="1">
    <location>
        <begin position="30"/>
        <end position="91"/>
    </location>
</feature>
<dbReference type="AlphaFoldDB" id="A0A8T0QC12"/>
<evidence type="ECO:0000313" key="3">
    <source>
        <dbReference type="Proteomes" id="UP000823388"/>
    </source>
</evidence>
<comment type="caution">
    <text evidence="2">The sequence shown here is derived from an EMBL/GenBank/DDBJ whole genome shotgun (WGS) entry which is preliminary data.</text>
</comment>
<name>A0A8T0QC12_PANVG</name>
<reference evidence="2" key="1">
    <citation type="submission" date="2020-05" db="EMBL/GenBank/DDBJ databases">
        <title>WGS assembly of Panicum virgatum.</title>
        <authorList>
            <person name="Lovell J.T."/>
            <person name="Jenkins J."/>
            <person name="Shu S."/>
            <person name="Juenger T.E."/>
            <person name="Schmutz J."/>
        </authorList>
    </citation>
    <scope>NUCLEOTIDE SEQUENCE</scope>
    <source>
        <strain evidence="2">AP13</strain>
    </source>
</reference>
<protein>
    <submittedName>
        <fullName evidence="2">Uncharacterized protein</fullName>
    </submittedName>
</protein>
<accession>A0A8T0QC12</accession>
<proteinExistence type="predicted"/>
<evidence type="ECO:0000313" key="2">
    <source>
        <dbReference type="EMBL" id="KAG2570349.1"/>
    </source>
</evidence>
<keyword evidence="1" id="KW-0732">Signal</keyword>
<dbReference type="Proteomes" id="UP000823388">
    <property type="component" value="Chromosome 7K"/>
</dbReference>
<feature type="signal peptide" evidence="1">
    <location>
        <begin position="1"/>
        <end position="29"/>
    </location>
</feature>
<dbReference type="EMBL" id="CM029049">
    <property type="protein sequence ID" value="KAG2570349.1"/>
    <property type="molecule type" value="Genomic_DNA"/>
</dbReference>
<organism evidence="2 3">
    <name type="scientific">Panicum virgatum</name>
    <name type="common">Blackwell switchgrass</name>
    <dbReference type="NCBI Taxonomy" id="38727"/>
    <lineage>
        <taxon>Eukaryota</taxon>
        <taxon>Viridiplantae</taxon>
        <taxon>Streptophyta</taxon>
        <taxon>Embryophyta</taxon>
        <taxon>Tracheophyta</taxon>
        <taxon>Spermatophyta</taxon>
        <taxon>Magnoliopsida</taxon>
        <taxon>Liliopsida</taxon>
        <taxon>Poales</taxon>
        <taxon>Poaceae</taxon>
        <taxon>PACMAD clade</taxon>
        <taxon>Panicoideae</taxon>
        <taxon>Panicodae</taxon>
        <taxon>Paniceae</taxon>
        <taxon>Panicinae</taxon>
        <taxon>Panicum</taxon>
        <taxon>Panicum sect. Hiantes</taxon>
    </lineage>
</organism>
<evidence type="ECO:0000256" key="1">
    <source>
        <dbReference type="SAM" id="SignalP"/>
    </source>
</evidence>
<keyword evidence="3" id="KW-1185">Reference proteome</keyword>
<gene>
    <name evidence="2" type="ORF">PVAP13_7KG076027</name>
</gene>